<organism evidence="2 3">
    <name type="scientific">Mesorhabditis spiculigera</name>
    <dbReference type="NCBI Taxonomy" id="96644"/>
    <lineage>
        <taxon>Eukaryota</taxon>
        <taxon>Metazoa</taxon>
        <taxon>Ecdysozoa</taxon>
        <taxon>Nematoda</taxon>
        <taxon>Chromadorea</taxon>
        <taxon>Rhabditida</taxon>
        <taxon>Rhabditina</taxon>
        <taxon>Rhabditomorpha</taxon>
        <taxon>Rhabditoidea</taxon>
        <taxon>Rhabditidae</taxon>
        <taxon>Mesorhabditinae</taxon>
        <taxon>Mesorhabditis</taxon>
    </lineage>
</organism>
<gene>
    <name evidence="2" type="ORF">MSPICULIGERA_LOCUS9027</name>
</gene>
<evidence type="ECO:0000313" key="3">
    <source>
        <dbReference type="Proteomes" id="UP001177023"/>
    </source>
</evidence>
<name>A0AA36CKA1_9BILA</name>
<keyword evidence="3" id="KW-1185">Reference proteome</keyword>
<evidence type="ECO:0000256" key="1">
    <source>
        <dbReference type="SAM" id="MobiDB-lite"/>
    </source>
</evidence>
<feature type="non-terminal residue" evidence="2">
    <location>
        <position position="1"/>
    </location>
</feature>
<comment type="caution">
    <text evidence="2">The sequence shown here is derived from an EMBL/GenBank/DDBJ whole genome shotgun (WGS) entry which is preliminary data.</text>
</comment>
<feature type="region of interest" description="Disordered" evidence="1">
    <location>
        <begin position="340"/>
        <end position="416"/>
    </location>
</feature>
<reference evidence="2" key="1">
    <citation type="submission" date="2023-06" db="EMBL/GenBank/DDBJ databases">
        <authorList>
            <person name="Delattre M."/>
        </authorList>
    </citation>
    <scope>NUCLEOTIDE SEQUENCE</scope>
    <source>
        <strain evidence="2">AF72</strain>
    </source>
</reference>
<feature type="compositionally biased region" description="Basic and acidic residues" evidence="1">
    <location>
        <begin position="378"/>
        <end position="410"/>
    </location>
</feature>
<dbReference type="AlphaFoldDB" id="A0AA36CKA1"/>
<sequence>MNNPLRCRMSGEELVSPRLMWETNAVDVVVHTEDVRLSGPKRTIDMPGTMGVPLDVYYRLCHDFDSVCAFDPVIRCGVGPSNSGKSFLLKRIVQWLDDLTDPVSVCQGILLCYSIDQPLYHELVAMDSRVRLFQGLPSDADIESLEKPHFIVIDDQCTELKRNKTVVDLFTKGVHHRNHSLVRLNSSRDRRRILRKASRDELGCLVESLFNVRSGNVPLHKYEHRKLKRHMETIDRLARQRQAEAARAGLVQSGDSILPIILPALIDLATPATFNEKPLQGAGTEFTRFTQDDADKQRLKELDTRMQSTLENDRLPEHVKTHVYNQLLAVFTDLLSELRRRQPQGEPRLPSPNRYPAPRKRSPSPGQRQPTTKKQRKAQAEKVRAEKAHAEKAEQTLVEQTEKVEDDPSPRRLRSGLKLGKPLMQEIKKTFPYNKATKSREFDGMEVPETELHKIVAHLNTPESKRKAVPPYLGTVIDSLEKASPNSPVVAQFRTPTAATPMPSRLFTPQRYSRFMH</sequence>
<dbReference type="EMBL" id="CATQJA010002408">
    <property type="protein sequence ID" value="CAJ0570590.1"/>
    <property type="molecule type" value="Genomic_DNA"/>
</dbReference>
<proteinExistence type="predicted"/>
<accession>A0AA36CKA1</accession>
<evidence type="ECO:0000313" key="2">
    <source>
        <dbReference type="EMBL" id="CAJ0570590.1"/>
    </source>
</evidence>
<dbReference type="Proteomes" id="UP001177023">
    <property type="component" value="Unassembled WGS sequence"/>
</dbReference>
<protein>
    <submittedName>
        <fullName evidence="2">Uncharacterized protein</fullName>
    </submittedName>
</protein>